<organism evidence="1 2">
    <name type="scientific">Panagrolaimus sp. PS1159</name>
    <dbReference type="NCBI Taxonomy" id="55785"/>
    <lineage>
        <taxon>Eukaryota</taxon>
        <taxon>Metazoa</taxon>
        <taxon>Ecdysozoa</taxon>
        <taxon>Nematoda</taxon>
        <taxon>Chromadorea</taxon>
        <taxon>Rhabditida</taxon>
        <taxon>Tylenchina</taxon>
        <taxon>Panagrolaimomorpha</taxon>
        <taxon>Panagrolaimoidea</taxon>
        <taxon>Panagrolaimidae</taxon>
        <taxon>Panagrolaimus</taxon>
    </lineage>
</organism>
<evidence type="ECO:0000313" key="2">
    <source>
        <dbReference type="WBParaSite" id="PS1159_v2.g18986.t1"/>
    </source>
</evidence>
<accession>A0AC35FME5</accession>
<name>A0AC35FME5_9BILA</name>
<sequence length="72" mass="8020">PKPDYGKRYKSSNYDELNDATSVIKGGYFLLGKEYGSRGYLSQSKICKRKYYDDIGASSISTCSSSPLKVSF</sequence>
<dbReference type="WBParaSite" id="PS1159_v2.g18986.t1">
    <property type="protein sequence ID" value="PS1159_v2.g18986.t1"/>
    <property type="gene ID" value="PS1159_v2.g18986"/>
</dbReference>
<dbReference type="Proteomes" id="UP000887580">
    <property type="component" value="Unplaced"/>
</dbReference>
<reference evidence="2" key="1">
    <citation type="submission" date="2022-11" db="UniProtKB">
        <authorList>
            <consortium name="WormBaseParasite"/>
        </authorList>
    </citation>
    <scope>IDENTIFICATION</scope>
</reference>
<proteinExistence type="predicted"/>
<protein>
    <submittedName>
        <fullName evidence="2">Uncharacterized protein</fullName>
    </submittedName>
</protein>
<evidence type="ECO:0000313" key="1">
    <source>
        <dbReference type="Proteomes" id="UP000887580"/>
    </source>
</evidence>